<protein>
    <submittedName>
        <fullName evidence="3">Glycosyltransferase</fullName>
    </submittedName>
</protein>
<dbReference type="Gene3D" id="1.25.40.10">
    <property type="entry name" value="Tetratricopeptide repeat domain"/>
    <property type="match status" value="2"/>
</dbReference>
<evidence type="ECO:0000259" key="2">
    <source>
        <dbReference type="Pfam" id="PF00535"/>
    </source>
</evidence>
<dbReference type="Proteomes" id="UP000323732">
    <property type="component" value="Unassembled WGS sequence"/>
</dbReference>
<dbReference type="SMART" id="SM00028">
    <property type="entry name" value="TPR"/>
    <property type="match status" value="4"/>
</dbReference>
<dbReference type="Pfam" id="PF00535">
    <property type="entry name" value="Glycos_transf_2"/>
    <property type="match status" value="1"/>
</dbReference>
<proteinExistence type="predicted"/>
<dbReference type="PANTHER" id="PTHR43630:SF2">
    <property type="entry name" value="GLYCOSYLTRANSFERASE"/>
    <property type="match status" value="1"/>
</dbReference>
<dbReference type="RefSeq" id="WP_148949676.1">
    <property type="nucleotide sequence ID" value="NZ_VTES01000003.1"/>
</dbReference>
<dbReference type="Gene3D" id="3.90.550.10">
    <property type="entry name" value="Spore Coat Polysaccharide Biosynthesis Protein SpsA, Chain A"/>
    <property type="match status" value="1"/>
</dbReference>
<evidence type="ECO:0000256" key="1">
    <source>
        <dbReference type="PROSITE-ProRule" id="PRU00339"/>
    </source>
</evidence>
<gene>
    <name evidence="3" type="ORF">FZD47_09545</name>
</gene>
<dbReference type="EMBL" id="VTES01000003">
    <property type="protein sequence ID" value="TYS63754.1"/>
    <property type="molecule type" value="Genomic_DNA"/>
</dbReference>
<dbReference type="PROSITE" id="PS50005">
    <property type="entry name" value="TPR"/>
    <property type="match status" value="1"/>
</dbReference>
<dbReference type="InterPro" id="IPR001173">
    <property type="entry name" value="Glyco_trans_2-like"/>
</dbReference>
<organism evidence="3 4">
    <name type="scientific">Bacillus infantis</name>
    <dbReference type="NCBI Taxonomy" id="324767"/>
    <lineage>
        <taxon>Bacteria</taxon>
        <taxon>Bacillati</taxon>
        <taxon>Bacillota</taxon>
        <taxon>Bacilli</taxon>
        <taxon>Bacillales</taxon>
        <taxon>Bacillaceae</taxon>
        <taxon>Bacillus</taxon>
    </lineage>
</organism>
<dbReference type="InterPro" id="IPR019734">
    <property type="entry name" value="TPR_rpt"/>
</dbReference>
<dbReference type="InterPro" id="IPR036514">
    <property type="entry name" value="SGNH_hydro_sf"/>
</dbReference>
<evidence type="ECO:0000313" key="4">
    <source>
        <dbReference type="Proteomes" id="UP000323732"/>
    </source>
</evidence>
<dbReference type="AlphaFoldDB" id="A0A5D4SN47"/>
<sequence>MKISACLIAKNEEIYIERCIGSFASIIDEFILVDTGSTDNTVKVAETLGAKVYFYQWTDDFSAARNFALSKAKGDWIIFLDADEYFRIDDEKKLVKILNNIHDTKVEALSTTLVNYDEDNLIQQSTLPVIRVFRRKQGLCFTGVIHENLRSENGQINLYDARNEITIFHTGYSPSEFERKAKVKRNLDLLFLELNKDPENSDICFYISESYMAIDNKKALEFAQKVIKYNNSELGIYAKNYSNLIQCMFSESYTFGEVEEAIKIGVRQFPNYPDLYIYLGDLYKYLDRKFEAIDIFNESIKKIQQGIYSESRASLYIKEIYLKLGKLYYDIGNYTESVKLLTQLVKIDKQNFEGCTLLLNILLKFENENNIISFFENIYNHNDIKELIFLLKCSLSEKSSNLARLYFSLLPLQIKSDLLKEEALIYYYSKDFEKALSIFNKLNQKTNKFEIKKIICNFFINNKSITLQMDKNRILKELNIKILQGDFNQEDYLLEIINELIQLNEVELVILLEEFISVLGIDYKVGKLYQLNHRFVDALRHFDSYLEYDVDFDEKHLGNVLFNMSTCLFNQKEYGLAESFLLDSIKVYPFDFRVYDLLLGIYKLLNDKIKYDEVKEKLVSIVNSIRVDGNKKNNKIELFTLREINPINCNTEVMEGLKRLIIVGVNNISLRLLELIDNAKATIIAFITNNNDVCKKAINGVPVLNTDVLDTLEHDYLLIMDDSIIIETTKPSINVSNYFKYYYDFEIHRSFSNFLESDKSFEGLITGLSYLEVGIEKELLNYKTYNFANSSQDLYYDYEIAKWLCNYDEIKRNIKYVIIGIGYYSFEYDLSLSSHQNRVLMYYPFISKLHNFEGNRELLQEYVELKNLMSLLFKYDFRTRIFNAVKDLSEENWNKLISGKLTYEKIEHGRDLVIRDCNKNYPETVIENIKIITEYIEFLLENNITPILLVCPTTKYYHKNFSNRIKNEFKDIIDNLTKTYNIELLDYFDSTAFSEEDFYDVSHLNKKGAKKLTSILNQEISRILSKKDTN</sequence>
<keyword evidence="3" id="KW-0808">Transferase</keyword>
<dbReference type="SUPFAM" id="SSF52266">
    <property type="entry name" value="SGNH hydrolase"/>
    <property type="match status" value="1"/>
</dbReference>
<evidence type="ECO:0000313" key="3">
    <source>
        <dbReference type="EMBL" id="TYS63754.1"/>
    </source>
</evidence>
<dbReference type="GO" id="GO:0016740">
    <property type="term" value="F:transferase activity"/>
    <property type="evidence" value="ECO:0007669"/>
    <property type="project" value="UniProtKB-KW"/>
</dbReference>
<accession>A0A5D4SN47</accession>
<keyword evidence="1" id="KW-0802">TPR repeat</keyword>
<reference evidence="3 4" key="1">
    <citation type="submission" date="2019-08" db="EMBL/GenBank/DDBJ databases">
        <title>Bacillus genomes from the desert of Cuatro Cienegas, Coahuila.</title>
        <authorList>
            <person name="Olmedo-Alvarez G."/>
        </authorList>
    </citation>
    <scope>NUCLEOTIDE SEQUENCE [LARGE SCALE GENOMIC DNA]</scope>
    <source>
        <strain evidence="3 4">CH37_1T</strain>
    </source>
</reference>
<dbReference type="PANTHER" id="PTHR43630">
    <property type="entry name" value="POLY-BETA-1,6-N-ACETYL-D-GLUCOSAMINE SYNTHASE"/>
    <property type="match status" value="1"/>
</dbReference>
<name>A0A5D4SN47_9BACI</name>
<comment type="caution">
    <text evidence="3">The sequence shown here is derived from an EMBL/GenBank/DDBJ whole genome shotgun (WGS) entry which is preliminary data.</text>
</comment>
<dbReference type="Gene3D" id="3.40.50.1110">
    <property type="entry name" value="SGNH hydrolase"/>
    <property type="match status" value="1"/>
</dbReference>
<dbReference type="InterPro" id="IPR029044">
    <property type="entry name" value="Nucleotide-diphossugar_trans"/>
</dbReference>
<dbReference type="CDD" id="cd02511">
    <property type="entry name" value="Beta4Glucosyltransferase"/>
    <property type="match status" value="1"/>
</dbReference>
<feature type="repeat" description="TPR" evidence="1">
    <location>
        <begin position="318"/>
        <end position="351"/>
    </location>
</feature>
<dbReference type="SUPFAM" id="SSF48452">
    <property type="entry name" value="TPR-like"/>
    <property type="match status" value="2"/>
</dbReference>
<dbReference type="Pfam" id="PF13181">
    <property type="entry name" value="TPR_8"/>
    <property type="match status" value="1"/>
</dbReference>
<dbReference type="SUPFAM" id="SSF53448">
    <property type="entry name" value="Nucleotide-diphospho-sugar transferases"/>
    <property type="match status" value="1"/>
</dbReference>
<feature type="domain" description="Glycosyltransferase 2-like" evidence="2">
    <location>
        <begin position="4"/>
        <end position="100"/>
    </location>
</feature>
<dbReference type="InterPro" id="IPR011990">
    <property type="entry name" value="TPR-like_helical_dom_sf"/>
</dbReference>